<dbReference type="AlphaFoldDB" id="A0AAX1JII3"/>
<dbReference type="InterPro" id="IPR038332">
    <property type="entry name" value="PPE_sf"/>
</dbReference>
<accession>A0AAX1JII3</accession>
<evidence type="ECO:0000313" key="3">
    <source>
        <dbReference type="Proteomes" id="UP000663583"/>
    </source>
</evidence>
<dbReference type="EMBL" id="CP065047">
    <property type="protein sequence ID" value="QPI41023.1"/>
    <property type="molecule type" value="Genomic_DNA"/>
</dbReference>
<proteinExistence type="predicted"/>
<sequence>MSFLATTPQLVTAAAENLAGLGSNLGQATAAAARGTTGVAAAAADEVSLAIAQVFGSFGEEFQAVNAQAAAFHSEFVRLLNGSAAAYVATEIANAQQNVMSAVNAPAQTLLSGVAASPAAAAADILIPGAYQRLIVNTVTNLQALGNAWGADPFPFLRQFLANQLGYGQQIATGFASTFQNAPLLLANLPATIQANIQTLANFPAAFYAQQFITTQIGFAQAFANAVSDGIATLLPGLPAFGAGLQQAFGTLLTGNYYGAVVDVARAYANLLVTGFDPGNVTFGTAGFATITATVNPRLLGPLGDLFTIMNLPGQEAQFLTSLMPPSIPRQIAQNFTNVLNTLTNPSISATLALPLTNLAGGSLSAFFGLPLVAAYASAGAPFSALGALALSATNIEQALASGNLLGALGAFIDAPAATLDGFLNAQTLVTQSIVLPNNLPIGPPSISIDLHLPFDGLLVPPHPVTATVHVPSFPVLGIPTLATDFDVPIFGTPFSGLIPLLVNYIPQQLAHAITPAA</sequence>
<reference evidence="2" key="1">
    <citation type="submission" date="2020-11" db="EMBL/GenBank/DDBJ databases">
        <title>Intraspecies plasmid and genomic variation of Mycobacterium kubicae revealed by the complete genome sequences of two clinical isolates.</title>
        <authorList>
            <person name="Hendrix J.R."/>
            <person name="Epperson L.E."/>
            <person name="Honda J.R."/>
            <person name="Strong M."/>
        </authorList>
    </citation>
    <scope>NUCLEOTIDE SEQUENCE</scope>
    <source>
        <strain evidence="2">JCM 13573</strain>
    </source>
</reference>
<dbReference type="Proteomes" id="UP000663583">
    <property type="component" value="Chromosome"/>
</dbReference>
<protein>
    <submittedName>
        <fullName evidence="2">PE family protein</fullName>
    </submittedName>
</protein>
<dbReference type="KEGG" id="mku:I2456_27495"/>
<gene>
    <name evidence="2" type="ORF">I2456_27495</name>
</gene>
<name>A0AAX1JII3_9MYCO</name>
<evidence type="ECO:0000313" key="2">
    <source>
        <dbReference type="EMBL" id="QPI41023.1"/>
    </source>
</evidence>
<organism evidence="2 3">
    <name type="scientific">Mycobacterium kubicae</name>
    <dbReference type="NCBI Taxonomy" id="120959"/>
    <lineage>
        <taxon>Bacteria</taxon>
        <taxon>Bacillati</taxon>
        <taxon>Actinomycetota</taxon>
        <taxon>Actinomycetes</taxon>
        <taxon>Mycobacteriales</taxon>
        <taxon>Mycobacteriaceae</taxon>
        <taxon>Mycobacterium</taxon>
        <taxon>Mycobacterium simiae complex</taxon>
    </lineage>
</organism>
<dbReference type="SUPFAM" id="SSF140459">
    <property type="entry name" value="PE/PPE dimer-like"/>
    <property type="match status" value="1"/>
</dbReference>
<dbReference type="Gene3D" id="1.10.287.850">
    <property type="entry name" value="HP0062-like domain"/>
    <property type="match status" value="1"/>
</dbReference>
<dbReference type="InterPro" id="IPR000084">
    <property type="entry name" value="PE-PGRS_N"/>
</dbReference>
<feature type="domain" description="PE" evidence="1">
    <location>
        <begin position="5"/>
        <end position="94"/>
    </location>
</feature>
<evidence type="ECO:0000259" key="1">
    <source>
        <dbReference type="Pfam" id="PF00934"/>
    </source>
</evidence>
<dbReference type="Pfam" id="PF00934">
    <property type="entry name" value="PE"/>
    <property type="match status" value="1"/>
</dbReference>